<name>A0AAV2QZB7_MEGNR</name>
<evidence type="ECO:0000256" key="4">
    <source>
        <dbReference type="PROSITE-ProRule" id="PRU00125"/>
    </source>
</evidence>
<dbReference type="AlphaFoldDB" id="A0AAV2QZB7"/>
<evidence type="ECO:0000313" key="9">
    <source>
        <dbReference type="Proteomes" id="UP001497623"/>
    </source>
</evidence>
<feature type="region of interest" description="Disordered" evidence="6">
    <location>
        <begin position="93"/>
        <end position="152"/>
    </location>
</feature>
<feature type="coiled-coil region" evidence="5">
    <location>
        <begin position="45"/>
        <end position="72"/>
    </location>
</feature>
<protein>
    <recommendedName>
        <fullName evidence="7">LIM zinc-binding domain-containing protein</fullName>
    </recommendedName>
</protein>
<evidence type="ECO:0000256" key="3">
    <source>
        <dbReference type="ARBA" id="ARBA00023038"/>
    </source>
</evidence>
<evidence type="ECO:0000256" key="2">
    <source>
        <dbReference type="ARBA" id="ARBA00022833"/>
    </source>
</evidence>
<dbReference type="GO" id="GO:0030018">
    <property type="term" value="C:Z disc"/>
    <property type="evidence" value="ECO:0007669"/>
    <property type="project" value="TreeGrafter"/>
</dbReference>
<evidence type="ECO:0000256" key="5">
    <source>
        <dbReference type="SAM" id="Coils"/>
    </source>
</evidence>
<dbReference type="Gene3D" id="2.10.110.10">
    <property type="entry name" value="Cysteine Rich Protein"/>
    <property type="match status" value="3"/>
</dbReference>
<dbReference type="GO" id="GO:0030036">
    <property type="term" value="P:actin cytoskeleton organization"/>
    <property type="evidence" value="ECO:0007669"/>
    <property type="project" value="TreeGrafter"/>
</dbReference>
<sequence>MNEITESLLITLFNDEIDNTKVTAAQTESLKILAPILAKVLLQVENIQDNKIKELQGKISDLQSEIHKINNVKENGKILNDDHADYDNIKSLDKENNVNCNGKQEKENDSNVEDDNHSINNGSVSSKANKESDTENDKDPPDNSTSDDGTKSTPEEIAYCHYCKKLIRDSIVRAMGKTWCKNHFMCFTPKCGTPLIGKDIHHLDGSLYCSDCHSKYHVPKCHKCKEPVGEKYMDALDKLYHPECFRCANCKGIIGSGQFYIEQGKPYCATVCKHLFAKKCASCRSPIQAGDTFVEALSKTYHKLCFKCSDCKKPLEGMSFFLKDGKPVCKLHAKPKLKREVKKPL</sequence>
<dbReference type="InterPro" id="IPR050604">
    <property type="entry name" value="PDZ-LIM_domain"/>
</dbReference>
<gene>
    <name evidence="8" type="ORF">MNOR_LOCUS18954</name>
</gene>
<dbReference type="Pfam" id="PF00412">
    <property type="entry name" value="LIM"/>
    <property type="match status" value="3"/>
</dbReference>
<evidence type="ECO:0000259" key="7">
    <source>
        <dbReference type="PROSITE" id="PS50023"/>
    </source>
</evidence>
<keyword evidence="3 4" id="KW-0440">LIM domain</keyword>
<dbReference type="PROSITE" id="PS00478">
    <property type="entry name" value="LIM_DOMAIN_1"/>
    <property type="match status" value="2"/>
</dbReference>
<feature type="compositionally biased region" description="Basic and acidic residues" evidence="6">
    <location>
        <begin position="103"/>
        <end position="117"/>
    </location>
</feature>
<feature type="compositionally biased region" description="Polar residues" evidence="6">
    <location>
        <begin position="118"/>
        <end position="127"/>
    </location>
</feature>
<dbReference type="GO" id="GO:0031941">
    <property type="term" value="C:filamentous actin"/>
    <property type="evidence" value="ECO:0007669"/>
    <property type="project" value="TreeGrafter"/>
</dbReference>
<dbReference type="GO" id="GO:0005912">
    <property type="term" value="C:adherens junction"/>
    <property type="evidence" value="ECO:0007669"/>
    <property type="project" value="TreeGrafter"/>
</dbReference>
<dbReference type="GO" id="GO:0001725">
    <property type="term" value="C:stress fiber"/>
    <property type="evidence" value="ECO:0007669"/>
    <property type="project" value="TreeGrafter"/>
</dbReference>
<dbReference type="GO" id="GO:0003779">
    <property type="term" value="F:actin binding"/>
    <property type="evidence" value="ECO:0007669"/>
    <property type="project" value="TreeGrafter"/>
</dbReference>
<keyword evidence="2 4" id="KW-0862">Zinc</keyword>
<reference evidence="8 9" key="1">
    <citation type="submission" date="2024-05" db="EMBL/GenBank/DDBJ databases">
        <authorList>
            <person name="Wallberg A."/>
        </authorList>
    </citation>
    <scope>NUCLEOTIDE SEQUENCE [LARGE SCALE GENOMIC DNA]</scope>
</reference>
<feature type="domain" description="LIM zinc-binding" evidence="7">
    <location>
        <begin position="219"/>
        <end position="277"/>
    </location>
</feature>
<evidence type="ECO:0000313" key="8">
    <source>
        <dbReference type="EMBL" id="CAL4108685.1"/>
    </source>
</evidence>
<feature type="domain" description="LIM zinc-binding" evidence="7">
    <location>
        <begin position="278"/>
        <end position="339"/>
    </location>
</feature>
<proteinExistence type="predicted"/>
<dbReference type="EMBL" id="CAXKWB010013830">
    <property type="protein sequence ID" value="CAL4108685.1"/>
    <property type="molecule type" value="Genomic_DNA"/>
</dbReference>
<dbReference type="InterPro" id="IPR001781">
    <property type="entry name" value="Znf_LIM"/>
</dbReference>
<dbReference type="CDD" id="cd08368">
    <property type="entry name" value="LIM"/>
    <property type="match status" value="1"/>
</dbReference>
<dbReference type="Proteomes" id="UP001497623">
    <property type="component" value="Unassembled WGS sequence"/>
</dbReference>
<keyword evidence="9" id="KW-1185">Reference proteome</keyword>
<feature type="compositionally biased region" description="Basic and acidic residues" evidence="6">
    <location>
        <begin position="128"/>
        <end position="141"/>
    </location>
</feature>
<accession>A0AAV2QZB7</accession>
<dbReference type="SMART" id="SM00132">
    <property type="entry name" value="LIM"/>
    <property type="match status" value="3"/>
</dbReference>
<evidence type="ECO:0000256" key="1">
    <source>
        <dbReference type="ARBA" id="ARBA00022723"/>
    </source>
</evidence>
<dbReference type="PANTHER" id="PTHR24214:SF38">
    <property type="entry name" value="PDZ AND LIM DOMAIN PROTEIN ZASP-RELATED"/>
    <property type="match status" value="1"/>
</dbReference>
<dbReference type="PANTHER" id="PTHR24214">
    <property type="entry name" value="PDZ AND LIM DOMAIN PROTEIN ZASP"/>
    <property type="match status" value="1"/>
</dbReference>
<dbReference type="SUPFAM" id="SSF57716">
    <property type="entry name" value="Glucocorticoid receptor-like (DNA-binding domain)"/>
    <property type="match status" value="4"/>
</dbReference>
<dbReference type="PROSITE" id="PS50023">
    <property type="entry name" value="LIM_DOMAIN_2"/>
    <property type="match status" value="2"/>
</dbReference>
<dbReference type="GO" id="GO:0046872">
    <property type="term" value="F:metal ion binding"/>
    <property type="evidence" value="ECO:0007669"/>
    <property type="project" value="UniProtKB-KW"/>
</dbReference>
<keyword evidence="1 4" id="KW-0479">Metal-binding</keyword>
<organism evidence="8 9">
    <name type="scientific">Meganyctiphanes norvegica</name>
    <name type="common">Northern krill</name>
    <name type="synonym">Thysanopoda norvegica</name>
    <dbReference type="NCBI Taxonomy" id="48144"/>
    <lineage>
        <taxon>Eukaryota</taxon>
        <taxon>Metazoa</taxon>
        <taxon>Ecdysozoa</taxon>
        <taxon>Arthropoda</taxon>
        <taxon>Crustacea</taxon>
        <taxon>Multicrustacea</taxon>
        <taxon>Malacostraca</taxon>
        <taxon>Eumalacostraca</taxon>
        <taxon>Eucarida</taxon>
        <taxon>Euphausiacea</taxon>
        <taxon>Euphausiidae</taxon>
        <taxon>Meganyctiphanes</taxon>
    </lineage>
</organism>
<evidence type="ECO:0000256" key="6">
    <source>
        <dbReference type="SAM" id="MobiDB-lite"/>
    </source>
</evidence>
<comment type="caution">
    <text evidence="8">The sequence shown here is derived from an EMBL/GenBank/DDBJ whole genome shotgun (WGS) entry which is preliminary data.</text>
</comment>
<keyword evidence="5" id="KW-0175">Coiled coil</keyword>
<dbReference type="GO" id="GO:0061061">
    <property type="term" value="P:muscle structure development"/>
    <property type="evidence" value="ECO:0007669"/>
    <property type="project" value="TreeGrafter"/>
</dbReference>
<dbReference type="GO" id="GO:0051371">
    <property type="term" value="F:muscle alpha-actinin binding"/>
    <property type="evidence" value="ECO:0007669"/>
    <property type="project" value="TreeGrafter"/>
</dbReference>